<reference evidence="2 3" key="1">
    <citation type="journal article" date="2018" name="Nat. Ecol. Evol.">
        <title>Pezizomycetes genomes reveal the molecular basis of ectomycorrhizal truffle lifestyle.</title>
        <authorList>
            <person name="Murat C."/>
            <person name="Payen T."/>
            <person name="Noel B."/>
            <person name="Kuo A."/>
            <person name="Morin E."/>
            <person name="Chen J."/>
            <person name="Kohler A."/>
            <person name="Krizsan K."/>
            <person name="Balestrini R."/>
            <person name="Da Silva C."/>
            <person name="Montanini B."/>
            <person name="Hainaut M."/>
            <person name="Levati E."/>
            <person name="Barry K.W."/>
            <person name="Belfiori B."/>
            <person name="Cichocki N."/>
            <person name="Clum A."/>
            <person name="Dockter R.B."/>
            <person name="Fauchery L."/>
            <person name="Guy J."/>
            <person name="Iotti M."/>
            <person name="Le Tacon F."/>
            <person name="Lindquist E.A."/>
            <person name="Lipzen A."/>
            <person name="Malagnac F."/>
            <person name="Mello A."/>
            <person name="Molinier V."/>
            <person name="Miyauchi S."/>
            <person name="Poulain J."/>
            <person name="Riccioni C."/>
            <person name="Rubini A."/>
            <person name="Sitrit Y."/>
            <person name="Splivallo R."/>
            <person name="Traeger S."/>
            <person name="Wang M."/>
            <person name="Zifcakova L."/>
            <person name="Wipf D."/>
            <person name="Zambonelli A."/>
            <person name="Paolocci F."/>
            <person name="Nowrousian M."/>
            <person name="Ottonello S."/>
            <person name="Baldrian P."/>
            <person name="Spatafora J.W."/>
            <person name="Henrissat B."/>
            <person name="Nagy L.G."/>
            <person name="Aury J.M."/>
            <person name="Wincker P."/>
            <person name="Grigoriev I.V."/>
            <person name="Bonfante P."/>
            <person name="Martin F.M."/>
        </authorList>
    </citation>
    <scope>NUCLEOTIDE SEQUENCE [LARGE SCALE GENOMIC DNA]</scope>
    <source>
        <strain evidence="2 3">RN42</strain>
    </source>
</reference>
<dbReference type="EMBL" id="ML119755">
    <property type="protein sequence ID" value="RPA75875.1"/>
    <property type="molecule type" value="Genomic_DNA"/>
</dbReference>
<protein>
    <recommendedName>
        <fullName evidence="1">Zinc-ribbon domain-containing protein</fullName>
    </recommendedName>
</protein>
<feature type="domain" description="Zinc-ribbon" evidence="1">
    <location>
        <begin position="6"/>
        <end position="25"/>
    </location>
</feature>
<organism evidence="2 3">
    <name type="scientific">Ascobolus immersus RN42</name>
    <dbReference type="NCBI Taxonomy" id="1160509"/>
    <lineage>
        <taxon>Eukaryota</taxon>
        <taxon>Fungi</taxon>
        <taxon>Dikarya</taxon>
        <taxon>Ascomycota</taxon>
        <taxon>Pezizomycotina</taxon>
        <taxon>Pezizomycetes</taxon>
        <taxon>Pezizales</taxon>
        <taxon>Ascobolaceae</taxon>
        <taxon>Ascobolus</taxon>
    </lineage>
</organism>
<dbReference type="InterPro" id="IPR026870">
    <property type="entry name" value="Zinc_ribbon_dom"/>
</dbReference>
<dbReference type="AlphaFoldDB" id="A0A3N4HPY1"/>
<name>A0A3N4HPY1_ASCIM</name>
<dbReference type="OrthoDB" id="3716489at2759"/>
<evidence type="ECO:0000313" key="2">
    <source>
        <dbReference type="EMBL" id="RPA75875.1"/>
    </source>
</evidence>
<gene>
    <name evidence="2" type="ORF">BJ508DRAFT_417884</name>
</gene>
<sequence>MAHGSCPKCGATIEGETKSCSACGSVSISCISWTLDLGGCMGTLGDRMMPVGV</sequence>
<evidence type="ECO:0000259" key="1">
    <source>
        <dbReference type="Pfam" id="PF13240"/>
    </source>
</evidence>
<keyword evidence="3" id="KW-1185">Reference proteome</keyword>
<evidence type="ECO:0000313" key="3">
    <source>
        <dbReference type="Proteomes" id="UP000275078"/>
    </source>
</evidence>
<dbReference type="Proteomes" id="UP000275078">
    <property type="component" value="Unassembled WGS sequence"/>
</dbReference>
<proteinExistence type="predicted"/>
<accession>A0A3N4HPY1</accession>
<dbReference type="Pfam" id="PF13240">
    <property type="entry name" value="Zn_Ribbon_1"/>
    <property type="match status" value="1"/>
</dbReference>